<feature type="region of interest" description="Disordered" evidence="14">
    <location>
        <begin position="1"/>
        <end position="33"/>
    </location>
</feature>
<dbReference type="GO" id="GO:0008420">
    <property type="term" value="F:RNA polymerase II CTD heptapeptide repeat phosphatase activity"/>
    <property type="evidence" value="ECO:0007669"/>
    <property type="project" value="UniProtKB-UniRule"/>
</dbReference>
<keyword evidence="3 13" id="KW-0479">Metal-binding</keyword>
<dbReference type="Pfam" id="PF04181">
    <property type="entry name" value="RPAP2_Rtr1"/>
    <property type="match status" value="1"/>
</dbReference>
<dbReference type="PANTHER" id="PTHR14732:SF0">
    <property type="entry name" value="RNA POLYMERASE II SUBUNIT B1 CTD PHOSPHATASE RPAP2-RELATED"/>
    <property type="match status" value="1"/>
</dbReference>
<dbReference type="GO" id="GO:0043175">
    <property type="term" value="F:RNA polymerase core enzyme binding"/>
    <property type="evidence" value="ECO:0007669"/>
    <property type="project" value="UniProtKB-UniRule"/>
</dbReference>
<dbReference type="OrthoDB" id="2590500at2759"/>
<evidence type="ECO:0000256" key="2">
    <source>
        <dbReference type="ARBA" id="ARBA00005676"/>
    </source>
</evidence>
<evidence type="ECO:0000256" key="1">
    <source>
        <dbReference type="ARBA" id="ARBA00004123"/>
    </source>
</evidence>
<evidence type="ECO:0000256" key="5">
    <source>
        <dbReference type="ARBA" id="ARBA00022801"/>
    </source>
</evidence>
<dbReference type="GO" id="GO:0005737">
    <property type="term" value="C:cytoplasm"/>
    <property type="evidence" value="ECO:0007669"/>
    <property type="project" value="TreeGrafter"/>
</dbReference>
<feature type="region of interest" description="Disordered" evidence="14">
    <location>
        <begin position="188"/>
        <end position="215"/>
    </location>
</feature>
<sequence>MADSRKSKSKSPSAAKRSTGKSPVSDVNSEDTAKRRAALEIAVKRKIESEKKALQIVESLLEDDVTEDFLVDCTRFISPAQYKDVVEERSIIHSCGYPICKKRLGNVPKQKYWISTKSNKVYDITERKCFCCNFCFRASKYFEGQIPQSPIWTREEEGPPEIKLLKEGKSGRSGVEIKLSDKPIKPSDIEKVRLREEKHEYSSHDDSDNDSVAESEPAFVSSIITVDGVDFDPSETQEQKSDVPEKDKVESKEPCKSLEEVTERLSLCKLDDEPNESLVPPQKEVQDGSSETPPLVNSTKNGEIQISEVTQRAVSKRGAEHLRKILSKSSQYHSSQKSQSPTVAAKGHMLEALTQTLNEWKTEETLKYLYGSNYVVGSTLCKEEPESGKDSVEELDEDDLSLEASDLECASTNRNHLDESLPSHSDSKAVKPAPDYTELKEEAEMLNVRVREFFKGHYILPEEVNQDKTIEERTASSKDYAPWTPALPLVDSCSQQQIRKHIVLEKLKIVLPAILLPLQITYNDVSKELHNLVKTFQFTNKNITHTIPEWSIIAVVLLSALLPTMSEHKDCQQYPGYTQFVSKLLEELPFKQDDLDVLIQRFTSRTLPLGTM</sequence>
<keyword evidence="6 13" id="KW-0862">Zinc</keyword>
<reference evidence="16" key="2">
    <citation type="submission" date="2025-09" db="UniProtKB">
        <authorList>
            <consortium name="Ensembl"/>
        </authorList>
    </citation>
    <scope>IDENTIFICATION</scope>
</reference>
<evidence type="ECO:0000256" key="10">
    <source>
        <dbReference type="ARBA" id="ARBA00047761"/>
    </source>
</evidence>
<accession>A0A8C5QZV9</accession>
<comment type="subcellular location">
    <subcellularLocation>
        <location evidence="1 13">Nucleus</location>
    </subcellularLocation>
</comment>
<dbReference type="InterPro" id="IPR039693">
    <property type="entry name" value="Rtr1/RPAP2"/>
</dbReference>
<organism evidence="16 17">
    <name type="scientific">Leptobrachium leishanense</name>
    <name type="common">Leishan spiny toad</name>
    <dbReference type="NCBI Taxonomy" id="445787"/>
    <lineage>
        <taxon>Eukaryota</taxon>
        <taxon>Metazoa</taxon>
        <taxon>Chordata</taxon>
        <taxon>Craniata</taxon>
        <taxon>Vertebrata</taxon>
        <taxon>Euteleostomi</taxon>
        <taxon>Amphibia</taxon>
        <taxon>Batrachia</taxon>
        <taxon>Anura</taxon>
        <taxon>Pelobatoidea</taxon>
        <taxon>Megophryidae</taxon>
        <taxon>Leptobrachium</taxon>
    </lineage>
</organism>
<comment type="subunit">
    <text evidence="13">Associates with the RNA polymerase II complex.</text>
</comment>
<reference evidence="16" key="1">
    <citation type="submission" date="2025-08" db="UniProtKB">
        <authorList>
            <consortium name="Ensembl"/>
        </authorList>
    </citation>
    <scope>IDENTIFICATION</scope>
</reference>
<keyword evidence="8 13" id="KW-0539">Nucleus</keyword>
<feature type="compositionally biased region" description="Basic and acidic residues" evidence="14">
    <location>
        <begin position="237"/>
        <end position="263"/>
    </location>
</feature>
<evidence type="ECO:0000256" key="11">
    <source>
        <dbReference type="ARBA" id="ARBA00048336"/>
    </source>
</evidence>
<dbReference type="EC" id="3.1.3.16" evidence="13"/>
<evidence type="ECO:0000259" key="15">
    <source>
        <dbReference type="PROSITE" id="PS51479"/>
    </source>
</evidence>
<dbReference type="InterPro" id="IPR038534">
    <property type="entry name" value="Rtr1/RPAP2_sf"/>
</dbReference>
<comment type="catalytic activity">
    <reaction evidence="10 13">
        <text>O-phospho-L-seryl-[protein] + H2O = L-seryl-[protein] + phosphate</text>
        <dbReference type="Rhea" id="RHEA:20629"/>
        <dbReference type="Rhea" id="RHEA-COMP:9863"/>
        <dbReference type="Rhea" id="RHEA-COMP:11604"/>
        <dbReference type="ChEBI" id="CHEBI:15377"/>
        <dbReference type="ChEBI" id="CHEBI:29999"/>
        <dbReference type="ChEBI" id="CHEBI:43474"/>
        <dbReference type="ChEBI" id="CHEBI:83421"/>
        <dbReference type="EC" id="3.1.3.16"/>
    </reaction>
</comment>
<feature type="region of interest" description="Disordered" evidence="14">
    <location>
        <begin position="326"/>
        <end position="345"/>
    </location>
</feature>
<evidence type="ECO:0000313" key="16">
    <source>
        <dbReference type="Ensembl" id="ENSLLEP00000044864.1"/>
    </source>
</evidence>
<evidence type="ECO:0000256" key="9">
    <source>
        <dbReference type="ARBA" id="ARBA00045547"/>
    </source>
</evidence>
<evidence type="ECO:0000256" key="12">
    <source>
        <dbReference type="PROSITE-ProRule" id="PRU00812"/>
    </source>
</evidence>
<proteinExistence type="inferred from homology"/>
<evidence type="ECO:0000256" key="6">
    <source>
        <dbReference type="ARBA" id="ARBA00022833"/>
    </source>
</evidence>
<dbReference type="GO" id="GO:0005634">
    <property type="term" value="C:nucleus"/>
    <property type="evidence" value="ECO:0007669"/>
    <property type="project" value="UniProtKB-SubCell"/>
</dbReference>
<evidence type="ECO:0000256" key="13">
    <source>
        <dbReference type="RuleBase" id="RU367080"/>
    </source>
</evidence>
<keyword evidence="4 13" id="KW-0863">Zinc-finger</keyword>
<dbReference type="AlphaFoldDB" id="A0A8C5QZV9"/>
<name>A0A8C5QZV9_9ANUR</name>
<evidence type="ECO:0000256" key="3">
    <source>
        <dbReference type="ARBA" id="ARBA00022723"/>
    </source>
</evidence>
<feature type="region of interest" description="Disordered" evidence="14">
    <location>
        <begin position="230"/>
        <end position="303"/>
    </location>
</feature>
<comment type="function">
    <text evidence="9">Protein phosphatase that displays CTD phosphatase activity and regulates transcription of snRNA genes. Recognizes and binds phosphorylated 'Ser-7' of the C-terminal heptapeptide repeat domain (CTD) of the largest RNA polymerase II subunit POLR2A, and mediates dephosphorylation of 'Ser-5' of the CTD, thereby promoting transcription of snRNA genes. Downstream of EIF2AK3/PERK, dephosphorylates ERN1, a sensor for the endoplasmic reticulum unfolded protein response (UPR), to abort failed ER-stress adaptation and trigger apoptosis.</text>
</comment>
<dbReference type="GO" id="GO:0008270">
    <property type="term" value="F:zinc ion binding"/>
    <property type="evidence" value="ECO:0007669"/>
    <property type="project" value="UniProtKB-KW"/>
</dbReference>
<feature type="compositionally biased region" description="Polar residues" evidence="14">
    <location>
        <begin position="287"/>
        <end position="303"/>
    </location>
</feature>
<comment type="similarity">
    <text evidence="2 12 13">Belongs to the RPAP2 family.</text>
</comment>
<dbReference type="Gene3D" id="1.25.40.820">
    <property type="match status" value="1"/>
</dbReference>
<evidence type="ECO:0000256" key="14">
    <source>
        <dbReference type="SAM" id="MobiDB-lite"/>
    </source>
</evidence>
<dbReference type="Proteomes" id="UP000694569">
    <property type="component" value="Unplaced"/>
</dbReference>
<evidence type="ECO:0000256" key="7">
    <source>
        <dbReference type="ARBA" id="ARBA00022912"/>
    </source>
</evidence>
<feature type="domain" description="RTR1-type" evidence="15">
    <location>
        <begin position="72"/>
        <end position="155"/>
    </location>
</feature>
<dbReference type="InterPro" id="IPR007308">
    <property type="entry name" value="Rtr1/RPAP2_dom"/>
</dbReference>
<feature type="compositionally biased region" description="Basic and acidic residues" evidence="14">
    <location>
        <begin position="188"/>
        <end position="206"/>
    </location>
</feature>
<dbReference type="PROSITE" id="PS51479">
    <property type="entry name" value="ZF_RTR1"/>
    <property type="match status" value="1"/>
</dbReference>
<gene>
    <name evidence="16" type="primary">RPAP2</name>
</gene>
<keyword evidence="17" id="KW-1185">Reference proteome</keyword>
<dbReference type="PANTHER" id="PTHR14732">
    <property type="entry name" value="RNA POLYMERASE II SUBUNIT B1 CTD PHOSPHATASE RPAP2-RELATED"/>
    <property type="match status" value="1"/>
</dbReference>
<comment type="catalytic activity">
    <reaction evidence="11 13">
        <text>O-phospho-L-threonyl-[protein] + H2O = L-threonyl-[protein] + phosphate</text>
        <dbReference type="Rhea" id="RHEA:47004"/>
        <dbReference type="Rhea" id="RHEA-COMP:11060"/>
        <dbReference type="Rhea" id="RHEA-COMP:11605"/>
        <dbReference type="ChEBI" id="CHEBI:15377"/>
        <dbReference type="ChEBI" id="CHEBI:30013"/>
        <dbReference type="ChEBI" id="CHEBI:43474"/>
        <dbReference type="ChEBI" id="CHEBI:61977"/>
        <dbReference type="EC" id="3.1.3.16"/>
    </reaction>
</comment>
<protein>
    <recommendedName>
        <fullName evidence="13">RNA polymerase II subunit B1 CTD phosphatase RPAP2 homolog</fullName>
        <ecNumber evidence="13">3.1.3.16</ecNumber>
    </recommendedName>
</protein>
<keyword evidence="5 13" id="KW-0378">Hydrolase</keyword>
<evidence type="ECO:0000256" key="8">
    <source>
        <dbReference type="ARBA" id="ARBA00023242"/>
    </source>
</evidence>
<dbReference type="Ensembl" id="ENSLLET00000046658.1">
    <property type="protein sequence ID" value="ENSLLEP00000044864.1"/>
    <property type="gene ID" value="ENSLLEG00000028477.1"/>
</dbReference>
<evidence type="ECO:0000313" key="17">
    <source>
        <dbReference type="Proteomes" id="UP000694569"/>
    </source>
</evidence>
<keyword evidence="7 13" id="KW-0904">Protein phosphatase</keyword>
<feature type="compositionally biased region" description="Low complexity" evidence="14">
    <location>
        <begin position="327"/>
        <end position="340"/>
    </location>
</feature>
<dbReference type="GeneTree" id="ENSGT00390000017965"/>
<evidence type="ECO:0000256" key="4">
    <source>
        <dbReference type="ARBA" id="ARBA00022771"/>
    </source>
</evidence>